<name>A0A9D2BMQ0_9FIRM</name>
<dbReference type="InterPro" id="IPR022208">
    <property type="entry name" value="DUF3737"/>
</dbReference>
<dbReference type="SUPFAM" id="SSF51126">
    <property type="entry name" value="Pectin lyase-like"/>
    <property type="match status" value="1"/>
</dbReference>
<proteinExistence type="predicted"/>
<reference evidence="1" key="2">
    <citation type="submission" date="2021-04" db="EMBL/GenBank/DDBJ databases">
        <authorList>
            <person name="Gilroy R."/>
        </authorList>
    </citation>
    <scope>NUCLEOTIDE SEQUENCE</scope>
    <source>
        <strain evidence="1">ChiGjej1B1-14440</strain>
    </source>
</reference>
<evidence type="ECO:0000313" key="2">
    <source>
        <dbReference type="Proteomes" id="UP000886724"/>
    </source>
</evidence>
<gene>
    <name evidence="1" type="ORF">H9980_10620</name>
</gene>
<sequence length="291" mass="33436">MKIVNQNFDEERALYGLHDSEVISCNFQGPQDGESPFKETHDILVDSCYFALRYPFWHVNHAKIINTEMTDLCRAALWYDNDVTIENSKLHGIKAVRECHNVSLNNCDIISPEFCWMSANLKLSNCKLTGEYPFLHSNDIELDHFELSGKYSFQYVENMVIKNSYLDTKDAFWHSKNVTVYDSVLKGEYLAWYSENLKLVRCKIIGTQPLCYAKGLILEDCEMIDTDLSFEKSDVQATIKGNIVSVKNPESGYICADSIDQIVLDAPTKCQIRCYNVMNFNQECKECTITN</sequence>
<protein>
    <submittedName>
        <fullName evidence="1">DUF3737 family protein</fullName>
    </submittedName>
</protein>
<reference evidence="1" key="1">
    <citation type="journal article" date="2021" name="PeerJ">
        <title>Extensive microbial diversity within the chicken gut microbiome revealed by metagenomics and culture.</title>
        <authorList>
            <person name="Gilroy R."/>
            <person name="Ravi A."/>
            <person name="Getino M."/>
            <person name="Pursley I."/>
            <person name="Horton D.L."/>
            <person name="Alikhan N.F."/>
            <person name="Baker D."/>
            <person name="Gharbi K."/>
            <person name="Hall N."/>
            <person name="Watson M."/>
            <person name="Adriaenssens E.M."/>
            <person name="Foster-Nyarko E."/>
            <person name="Jarju S."/>
            <person name="Secka A."/>
            <person name="Antonio M."/>
            <person name="Oren A."/>
            <person name="Chaudhuri R.R."/>
            <person name="La Ragione R."/>
            <person name="Hildebrand F."/>
            <person name="Pallen M.J."/>
        </authorList>
    </citation>
    <scope>NUCLEOTIDE SEQUENCE</scope>
    <source>
        <strain evidence="1">ChiGjej1B1-14440</strain>
    </source>
</reference>
<comment type="caution">
    <text evidence="1">The sequence shown here is derived from an EMBL/GenBank/DDBJ whole genome shotgun (WGS) entry which is preliminary data.</text>
</comment>
<accession>A0A9D2BMQ0</accession>
<evidence type="ECO:0000313" key="1">
    <source>
        <dbReference type="EMBL" id="HIX82405.1"/>
    </source>
</evidence>
<dbReference type="EMBL" id="DXET01000235">
    <property type="protein sequence ID" value="HIX82405.1"/>
    <property type="molecule type" value="Genomic_DNA"/>
</dbReference>
<dbReference type="InterPro" id="IPR012334">
    <property type="entry name" value="Pectin_lyas_fold"/>
</dbReference>
<dbReference type="AlphaFoldDB" id="A0A9D2BMQ0"/>
<dbReference type="Pfam" id="PF12541">
    <property type="entry name" value="DUF3737"/>
    <property type="match status" value="1"/>
</dbReference>
<dbReference type="Proteomes" id="UP000886724">
    <property type="component" value="Unassembled WGS sequence"/>
</dbReference>
<dbReference type="InterPro" id="IPR011050">
    <property type="entry name" value="Pectin_lyase_fold/virulence"/>
</dbReference>
<organism evidence="1 2">
    <name type="scientific">Candidatus Erysipelatoclostridium merdavium</name>
    <dbReference type="NCBI Taxonomy" id="2838566"/>
    <lineage>
        <taxon>Bacteria</taxon>
        <taxon>Bacillati</taxon>
        <taxon>Bacillota</taxon>
        <taxon>Erysipelotrichia</taxon>
        <taxon>Erysipelotrichales</taxon>
        <taxon>Erysipelotrichales incertae sedis</taxon>
    </lineage>
</organism>
<dbReference type="Gene3D" id="2.160.20.10">
    <property type="entry name" value="Single-stranded right-handed beta-helix, Pectin lyase-like"/>
    <property type="match status" value="1"/>
</dbReference>